<dbReference type="Proteomes" id="UP000887116">
    <property type="component" value="Unassembled WGS sequence"/>
</dbReference>
<comment type="caution">
    <text evidence="1">The sequence shown here is derived from an EMBL/GenBank/DDBJ whole genome shotgun (WGS) entry which is preliminary data.</text>
</comment>
<name>A0A8X6KZJ0_TRICU</name>
<gene>
    <name evidence="1" type="ORF">TNCT_390631</name>
</gene>
<proteinExistence type="predicted"/>
<evidence type="ECO:0000313" key="1">
    <source>
        <dbReference type="EMBL" id="GFQ91054.1"/>
    </source>
</evidence>
<keyword evidence="2" id="KW-1185">Reference proteome</keyword>
<dbReference type="AlphaFoldDB" id="A0A8X6KZJ0"/>
<dbReference type="EMBL" id="BMAO01023808">
    <property type="protein sequence ID" value="GFQ91054.1"/>
    <property type="molecule type" value="Genomic_DNA"/>
</dbReference>
<accession>A0A8X6KZJ0</accession>
<sequence>MKCLFMAFFQLYFKLTYNFKWKKLPDPLAPELIKEVWEKLRRLTSLMQQTRDNEILNTLLGYVDAELRVILVGECDVRIYKDKIKHCDTVSKLLDASVEQTEFFLEYLHKMQVE</sequence>
<evidence type="ECO:0000313" key="2">
    <source>
        <dbReference type="Proteomes" id="UP000887116"/>
    </source>
</evidence>
<protein>
    <submittedName>
        <fullName evidence="1">Uncharacterized protein</fullName>
    </submittedName>
</protein>
<reference evidence="1" key="1">
    <citation type="submission" date="2020-07" db="EMBL/GenBank/DDBJ databases">
        <title>Multicomponent nature underlies the extraordinary mechanical properties of spider dragline silk.</title>
        <authorList>
            <person name="Kono N."/>
            <person name="Nakamura H."/>
            <person name="Mori M."/>
            <person name="Yoshida Y."/>
            <person name="Ohtoshi R."/>
            <person name="Malay A.D."/>
            <person name="Moran D.A.P."/>
            <person name="Tomita M."/>
            <person name="Numata K."/>
            <person name="Arakawa K."/>
        </authorList>
    </citation>
    <scope>NUCLEOTIDE SEQUENCE</scope>
</reference>
<organism evidence="1 2">
    <name type="scientific">Trichonephila clavata</name>
    <name type="common">Joro spider</name>
    <name type="synonym">Nephila clavata</name>
    <dbReference type="NCBI Taxonomy" id="2740835"/>
    <lineage>
        <taxon>Eukaryota</taxon>
        <taxon>Metazoa</taxon>
        <taxon>Ecdysozoa</taxon>
        <taxon>Arthropoda</taxon>
        <taxon>Chelicerata</taxon>
        <taxon>Arachnida</taxon>
        <taxon>Araneae</taxon>
        <taxon>Araneomorphae</taxon>
        <taxon>Entelegynae</taxon>
        <taxon>Araneoidea</taxon>
        <taxon>Nephilidae</taxon>
        <taxon>Trichonephila</taxon>
    </lineage>
</organism>